<evidence type="ECO:0000313" key="1">
    <source>
        <dbReference type="EMBL" id="CAD7260404.1"/>
    </source>
</evidence>
<dbReference type="AlphaFoldDB" id="A0A7R9AUJ8"/>
<accession>A0A7R9AUJ8</accession>
<proteinExistence type="predicted"/>
<gene>
    <name evidence="1" type="ORF">TSIB3V08_LOCUS4586</name>
</gene>
<name>A0A7R9AUJ8_TIMSH</name>
<sequence>MKELKITAITNIGGNLQLAGCSDPVHKHTYAPSSLVIVKYLISSDQPAILPLGVGVRHVRVRRGVPGMRREGRRRLLVAPTHHGSRARARYEVRGRRRAHDMLVG</sequence>
<protein>
    <submittedName>
        <fullName evidence="1">Uncharacterized protein</fullName>
    </submittedName>
</protein>
<reference evidence="1" key="1">
    <citation type="submission" date="2020-11" db="EMBL/GenBank/DDBJ databases">
        <authorList>
            <person name="Tran Van P."/>
        </authorList>
    </citation>
    <scope>NUCLEOTIDE SEQUENCE</scope>
</reference>
<dbReference type="EMBL" id="OC001665">
    <property type="protein sequence ID" value="CAD7260404.1"/>
    <property type="molecule type" value="Genomic_DNA"/>
</dbReference>
<organism evidence="1">
    <name type="scientific">Timema shepardi</name>
    <name type="common">Walking stick</name>
    <dbReference type="NCBI Taxonomy" id="629360"/>
    <lineage>
        <taxon>Eukaryota</taxon>
        <taxon>Metazoa</taxon>
        <taxon>Ecdysozoa</taxon>
        <taxon>Arthropoda</taxon>
        <taxon>Hexapoda</taxon>
        <taxon>Insecta</taxon>
        <taxon>Pterygota</taxon>
        <taxon>Neoptera</taxon>
        <taxon>Polyneoptera</taxon>
        <taxon>Phasmatodea</taxon>
        <taxon>Timematodea</taxon>
        <taxon>Timematoidea</taxon>
        <taxon>Timematidae</taxon>
        <taxon>Timema</taxon>
    </lineage>
</organism>